<dbReference type="HAMAP" id="MF_01465">
    <property type="entry name" value="SecY"/>
    <property type="match status" value="1"/>
</dbReference>
<dbReference type="SUPFAM" id="SSF103491">
    <property type="entry name" value="Preprotein translocase SecY subunit"/>
    <property type="match status" value="1"/>
</dbReference>
<dbReference type="RefSeq" id="WP_010073721.1">
    <property type="nucleotide sequence ID" value="NC_014393.1"/>
</dbReference>
<proteinExistence type="inferred from homology"/>
<evidence type="ECO:0000256" key="10">
    <source>
        <dbReference type="HAMAP-Rule" id="MF_01465"/>
    </source>
</evidence>
<dbReference type="KEGG" id="ccb:Clocel_3713"/>
<dbReference type="EMBL" id="CP002160">
    <property type="protein sequence ID" value="ADL53383.1"/>
    <property type="molecule type" value="Genomic_DNA"/>
</dbReference>
<feature type="transmembrane region" description="Helical" evidence="10">
    <location>
        <begin position="211"/>
        <end position="231"/>
    </location>
</feature>
<dbReference type="GO" id="GO:0005886">
    <property type="term" value="C:plasma membrane"/>
    <property type="evidence" value="ECO:0007669"/>
    <property type="project" value="UniProtKB-SubCell"/>
</dbReference>
<feature type="transmembrane region" description="Helical" evidence="10">
    <location>
        <begin position="306"/>
        <end position="324"/>
    </location>
</feature>
<feature type="transmembrane region" description="Helical" evidence="10">
    <location>
        <begin position="114"/>
        <end position="134"/>
    </location>
</feature>
<dbReference type="PROSITE" id="PS00756">
    <property type="entry name" value="SECY_2"/>
    <property type="match status" value="1"/>
</dbReference>
<dbReference type="FunFam" id="1.10.3370.10:FF:000001">
    <property type="entry name" value="Preprotein translocase subunit SecY"/>
    <property type="match status" value="1"/>
</dbReference>
<evidence type="ECO:0000256" key="7">
    <source>
        <dbReference type="ARBA" id="ARBA00023010"/>
    </source>
</evidence>
<comment type="caution">
    <text evidence="10">Lacks conserved residue(s) required for the propagation of feature annotation.</text>
</comment>
<keyword evidence="7 10" id="KW-0811">Translocation</keyword>
<dbReference type="PIRSF" id="PIRSF004557">
    <property type="entry name" value="SecY"/>
    <property type="match status" value="1"/>
</dbReference>
<feature type="transmembrane region" description="Helical" evidence="10">
    <location>
        <begin position="173"/>
        <end position="191"/>
    </location>
</feature>
<evidence type="ECO:0000256" key="5">
    <source>
        <dbReference type="ARBA" id="ARBA00022927"/>
    </source>
</evidence>
<comment type="similarity">
    <text evidence="2 10 11">Belongs to the SecY/SEC61-alpha family.</text>
</comment>
<feature type="transmembrane region" description="Helical" evidence="10">
    <location>
        <begin position="364"/>
        <end position="382"/>
    </location>
</feature>
<dbReference type="GO" id="GO:0043952">
    <property type="term" value="P:protein transport by the Sec complex"/>
    <property type="evidence" value="ECO:0007669"/>
    <property type="project" value="UniProtKB-UniRule"/>
</dbReference>
<keyword evidence="3 10" id="KW-0813">Transport</keyword>
<dbReference type="InterPro" id="IPR023201">
    <property type="entry name" value="SecY_dom_sf"/>
</dbReference>
<keyword evidence="4 10" id="KW-0812">Transmembrane</keyword>
<dbReference type="PANTHER" id="PTHR10906">
    <property type="entry name" value="SECY/SEC61-ALPHA FAMILY MEMBER"/>
    <property type="match status" value="1"/>
</dbReference>
<dbReference type="GO" id="GO:0006605">
    <property type="term" value="P:protein targeting"/>
    <property type="evidence" value="ECO:0007669"/>
    <property type="project" value="UniProtKB-UniRule"/>
</dbReference>
<comment type="subunit">
    <text evidence="10">Component of the Sec protein translocase complex. Heterotrimer consisting of SecY, SecE and SecG subunits. The heterotrimers can form oligomers, although 1 heterotrimer is thought to be able to translocate proteins. Interacts with the ribosome. Interacts with SecDF, and other proteins may be involved. Interacts with SecA.</text>
</comment>
<evidence type="ECO:0000256" key="11">
    <source>
        <dbReference type="RuleBase" id="RU004349"/>
    </source>
</evidence>
<evidence type="ECO:0000256" key="1">
    <source>
        <dbReference type="ARBA" id="ARBA00004141"/>
    </source>
</evidence>
<keyword evidence="5 10" id="KW-0653">Protein transport</keyword>
<dbReference type="PRINTS" id="PR00303">
    <property type="entry name" value="SECYTRNLCASE"/>
</dbReference>
<name>D9SX80_CLOC7</name>
<feature type="transmembrane region" description="Helical" evidence="10">
    <location>
        <begin position="72"/>
        <end position="94"/>
    </location>
</feature>
<keyword evidence="6 10" id="KW-1133">Transmembrane helix</keyword>
<evidence type="ECO:0000313" key="13">
    <source>
        <dbReference type="Proteomes" id="UP000002730"/>
    </source>
</evidence>
<feature type="transmembrane region" description="Helical" evidence="10">
    <location>
        <begin position="252"/>
        <end position="273"/>
    </location>
</feature>
<dbReference type="Pfam" id="PF00344">
    <property type="entry name" value="SecY"/>
    <property type="match status" value="1"/>
</dbReference>
<dbReference type="STRING" id="573061.Clocel_3713"/>
<dbReference type="HOGENOM" id="CLU_030313_0_0_9"/>
<sequence length="427" mass="47502">MLSTLRNAWKVKDIRGKIIFTLLMLVVFRIGNYIPVPGVNKDALMKVMDTNSNNLLGFYDLMNGGALKQSSIFALGVMPYINTSIIMQLLTVAIPHLENLSKEGEEGRKKIQKYTKYISVVFAVIQSYGIYAIMTQLGAIDDYSKFNVAMIMLTLTAGSVFLVWLGDQITVKGFGNGVSLIIAFGIISRVPDSVLRINSQVTNEQVTPLEVIILGAILIALLISVIVMTLAERRIPIQYASKANGRHFKQNSNLPFNLTASVVISIIFAMSFMRLPATIGNFFPNSTFAVWINSDKWFNIFKYNSGAYNITYIVLIIFFTWFYTQIIYKADEMAENIHKSAGFIPGVRPGEDTRLHIEKVLSRVSIIAGTFAALIAIFPLVLESSTSFRDLSLGSTGLLILVSVSIETVKTLESQLVMRHYGGFLKR</sequence>
<keyword evidence="8 10" id="KW-0472">Membrane</keyword>
<keyword evidence="13" id="KW-1185">Reference proteome</keyword>
<dbReference type="GO" id="GO:0065002">
    <property type="term" value="P:intracellular protein transmembrane transport"/>
    <property type="evidence" value="ECO:0007669"/>
    <property type="project" value="UniProtKB-UniRule"/>
</dbReference>
<dbReference type="InterPro" id="IPR030659">
    <property type="entry name" value="SecY_CS"/>
</dbReference>
<dbReference type="NCBIfam" id="TIGR00967">
    <property type="entry name" value="3a0501s007"/>
    <property type="match status" value="1"/>
</dbReference>
<keyword evidence="10" id="KW-1003">Cell membrane</keyword>
<dbReference type="Gene3D" id="1.10.3370.10">
    <property type="entry name" value="SecY subunit domain"/>
    <property type="match status" value="1"/>
</dbReference>
<dbReference type="InterPro" id="IPR026593">
    <property type="entry name" value="SecY"/>
</dbReference>
<organism evidence="12 13">
    <name type="scientific">Clostridium cellulovorans (strain ATCC 35296 / DSM 3052 / OCM 3 / 743B)</name>
    <dbReference type="NCBI Taxonomy" id="573061"/>
    <lineage>
        <taxon>Bacteria</taxon>
        <taxon>Bacillati</taxon>
        <taxon>Bacillota</taxon>
        <taxon>Clostridia</taxon>
        <taxon>Eubacteriales</taxon>
        <taxon>Clostridiaceae</taxon>
        <taxon>Clostridium</taxon>
    </lineage>
</organism>
<dbReference type="OrthoDB" id="9809248at2"/>
<feature type="transmembrane region" description="Helical" evidence="10">
    <location>
        <begin position="146"/>
        <end position="166"/>
    </location>
</feature>
<comment type="function">
    <text evidence="10">The central subunit of the protein translocation channel SecYEG. Consists of two halves formed by TMs 1-5 and 6-10. These two domains form a lateral gate at the front which open onto the bilayer between TMs 2 and 7, and are clamped together by SecE at the back. The channel is closed by both a pore ring composed of hydrophobic SecY resides and a short helix (helix 2A) on the extracellular side of the membrane which forms a plug. The plug probably moves laterally to allow the channel to open. The ring and the pore may move independently.</text>
</comment>
<evidence type="ECO:0000256" key="6">
    <source>
        <dbReference type="ARBA" id="ARBA00022989"/>
    </source>
</evidence>
<evidence type="ECO:0000256" key="9">
    <source>
        <dbReference type="ARBA" id="ARBA00039733"/>
    </source>
</evidence>
<reference evidence="12 13" key="1">
    <citation type="submission" date="2010-08" db="EMBL/GenBank/DDBJ databases">
        <title>Complete sequence of Clostridium cellulovorans 743B.</title>
        <authorList>
            <consortium name="US DOE Joint Genome Institute"/>
            <person name="Lucas S."/>
            <person name="Copeland A."/>
            <person name="Lapidus A."/>
            <person name="Cheng J.-F."/>
            <person name="Bruce D."/>
            <person name="Goodwin L."/>
            <person name="Pitluck S."/>
            <person name="Chertkov O."/>
            <person name="Detter J.C."/>
            <person name="Han C."/>
            <person name="Tapia R."/>
            <person name="Land M."/>
            <person name="Hauser L."/>
            <person name="Chang Y.-J."/>
            <person name="Jeffries C."/>
            <person name="Kyrpides N."/>
            <person name="Ivanova N."/>
            <person name="Mikhailova N."/>
            <person name="Hemme C.L."/>
            <person name="Woyke T."/>
        </authorList>
    </citation>
    <scope>NUCLEOTIDE SEQUENCE [LARGE SCALE GENOMIC DNA]</scope>
    <source>
        <strain evidence="13">ATCC 35296 / DSM 3052 / OCM 3 / 743B</strain>
    </source>
</reference>
<dbReference type="eggNOG" id="COG0201">
    <property type="taxonomic scope" value="Bacteria"/>
</dbReference>
<evidence type="ECO:0000256" key="8">
    <source>
        <dbReference type="ARBA" id="ARBA00023136"/>
    </source>
</evidence>
<protein>
    <recommendedName>
        <fullName evidence="9 10">Protein translocase subunit SecY</fullName>
    </recommendedName>
</protein>
<comment type="subcellular location">
    <subcellularLocation>
        <location evidence="10">Cell membrane</location>
        <topology evidence="10">Multi-pass membrane protein</topology>
    </subcellularLocation>
    <subcellularLocation>
        <location evidence="1">Membrane</location>
        <topology evidence="1">Multi-pass membrane protein</topology>
    </subcellularLocation>
</comment>
<evidence type="ECO:0000256" key="2">
    <source>
        <dbReference type="ARBA" id="ARBA00005751"/>
    </source>
</evidence>
<feature type="transmembrane region" description="Helical" evidence="10">
    <location>
        <begin position="18"/>
        <end position="36"/>
    </location>
</feature>
<evidence type="ECO:0000313" key="12">
    <source>
        <dbReference type="EMBL" id="ADL53383.1"/>
    </source>
</evidence>
<dbReference type="InterPro" id="IPR002208">
    <property type="entry name" value="SecY/SEC61-alpha"/>
</dbReference>
<evidence type="ECO:0000256" key="4">
    <source>
        <dbReference type="ARBA" id="ARBA00022692"/>
    </source>
</evidence>
<dbReference type="Proteomes" id="UP000002730">
    <property type="component" value="Chromosome"/>
</dbReference>
<gene>
    <name evidence="10" type="primary">secY</name>
    <name evidence="12" type="ordered locus">Clocel_3713</name>
</gene>
<dbReference type="AlphaFoldDB" id="D9SX80"/>
<evidence type="ECO:0000256" key="3">
    <source>
        <dbReference type="ARBA" id="ARBA00022448"/>
    </source>
</evidence>
<accession>D9SX80</accession>